<sequence>MEVTGNGVTDWNRGGEGETAREAEFRVRLQSRAQSEAGGSIGSQTVIKLLLISAHSREQGFDDVPLQSDTNARLGTNSRVPINQAGQEGVVPQFGDQKVERVATNPSSFQPWHS</sequence>
<feature type="compositionally biased region" description="Basic and acidic residues" evidence="1">
    <location>
        <begin position="13"/>
        <end position="22"/>
    </location>
</feature>
<evidence type="ECO:0000313" key="3">
    <source>
        <dbReference type="Proteomes" id="UP001066276"/>
    </source>
</evidence>
<keyword evidence="3" id="KW-1185">Reference proteome</keyword>
<feature type="compositionally biased region" description="Polar residues" evidence="1">
    <location>
        <begin position="67"/>
        <end position="86"/>
    </location>
</feature>
<gene>
    <name evidence="2" type="ORF">NDU88_010809</name>
</gene>
<dbReference type="Proteomes" id="UP001066276">
    <property type="component" value="Chromosome 6"/>
</dbReference>
<comment type="caution">
    <text evidence="2">The sequence shown here is derived from an EMBL/GenBank/DDBJ whole genome shotgun (WGS) entry which is preliminary data.</text>
</comment>
<protein>
    <submittedName>
        <fullName evidence="2">Uncharacterized protein</fullName>
    </submittedName>
</protein>
<proteinExistence type="predicted"/>
<organism evidence="2 3">
    <name type="scientific">Pleurodeles waltl</name>
    <name type="common">Iberian ribbed newt</name>
    <dbReference type="NCBI Taxonomy" id="8319"/>
    <lineage>
        <taxon>Eukaryota</taxon>
        <taxon>Metazoa</taxon>
        <taxon>Chordata</taxon>
        <taxon>Craniata</taxon>
        <taxon>Vertebrata</taxon>
        <taxon>Euteleostomi</taxon>
        <taxon>Amphibia</taxon>
        <taxon>Batrachia</taxon>
        <taxon>Caudata</taxon>
        <taxon>Salamandroidea</taxon>
        <taxon>Salamandridae</taxon>
        <taxon>Pleurodelinae</taxon>
        <taxon>Pleurodeles</taxon>
    </lineage>
</organism>
<dbReference type="AlphaFoldDB" id="A0AAV7QVS0"/>
<accession>A0AAV7QVS0</accession>
<feature type="region of interest" description="Disordered" evidence="1">
    <location>
        <begin position="61"/>
        <end position="97"/>
    </location>
</feature>
<name>A0AAV7QVS0_PLEWA</name>
<evidence type="ECO:0000313" key="2">
    <source>
        <dbReference type="EMBL" id="KAJ1144511.1"/>
    </source>
</evidence>
<feature type="region of interest" description="Disordered" evidence="1">
    <location>
        <begin position="1"/>
        <end position="22"/>
    </location>
</feature>
<dbReference type="EMBL" id="JANPWB010000010">
    <property type="protein sequence ID" value="KAJ1144511.1"/>
    <property type="molecule type" value="Genomic_DNA"/>
</dbReference>
<reference evidence="2" key="1">
    <citation type="journal article" date="2022" name="bioRxiv">
        <title>Sequencing and chromosome-scale assembly of the giantPleurodeles waltlgenome.</title>
        <authorList>
            <person name="Brown T."/>
            <person name="Elewa A."/>
            <person name="Iarovenko S."/>
            <person name="Subramanian E."/>
            <person name="Araus A.J."/>
            <person name="Petzold A."/>
            <person name="Susuki M."/>
            <person name="Suzuki K.-i.T."/>
            <person name="Hayashi T."/>
            <person name="Toyoda A."/>
            <person name="Oliveira C."/>
            <person name="Osipova E."/>
            <person name="Leigh N.D."/>
            <person name="Simon A."/>
            <person name="Yun M.H."/>
        </authorList>
    </citation>
    <scope>NUCLEOTIDE SEQUENCE</scope>
    <source>
        <strain evidence="2">20211129_DDA</strain>
        <tissue evidence="2">Liver</tissue>
    </source>
</reference>
<evidence type="ECO:0000256" key="1">
    <source>
        <dbReference type="SAM" id="MobiDB-lite"/>
    </source>
</evidence>